<reference evidence="4" key="2">
    <citation type="submission" date="2021-09" db="EMBL/GenBank/DDBJ databases">
        <authorList>
            <person name="Jia N."/>
            <person name="Wang J."/>
            <person name="Shi W."/>
            <person name="Du L."/>
            <person name="Sun Y."/>
            <person name="Zhan W."/>
            <person name="Jiang J."/>
            <person name="Wang Q."/>
            <person name="Zhang B."/>
            <person name="Ji P."/>
            <person name="Sakyi L.B."/>
            <person name="Cui X."/>
            <person name="Yuan T."/>
            <person name="Jiang B."/>
            <person name="Yang W."/>
            <person name="Lam T.T.-Y."/>
            <person name="Chang Q."/>
            <person name="Ding S."/>
            <person name="Wang X."/>
            <person name="Zhu J."/>
            <person name="Ruan X."/>
            <person name="Zhao L."/>
            <person name="Wei J."/>
            <person name="Que T."/>
            <person name="Du C."/>
            <person name="Cheng J."/>
            <person name="Dai P."/>
            <person name="Han X."/>
            <person name="Huang E."/>
            <person name="Gao Y."/>
            <person name="Liu J."/>
            <person name="Shao H."/>
            <person name="Ye R."/>
            <person name="Li L."/>
            <person name="Wei W."/>
            <person name="Wang X."/>
            <person name="Wang C."/>
            <person name="Huo Q."/>
            <person name="Li W."/>
            <person name="Guo W."/>
            <person name="Chen H."/>
            <person name="Chen S."/>
            <person name="Zhou L."/>
            <person name="Zhou L."/>
            <person name="Ni X."/>
            <person name="Tian J."/>
            <person name="Zhou Y."/>
            <person name="Sheng Y."/>
            <person name="Liu T."/>
            <person name="Pan Y."/>
            <person name="Xia L."/>
            <person name="Li J."/>
            <person name="Zhao F."/>
            <person name="Cao W."/>
        </authorList>
    </citation>
    <scope>NUCLEOTIDE SEQUENCE</scope>
    <source>
        <strain evidence="4">Rsan-2018</strain>
        <tissue evidence="4">Larvae</tissue>
    </source>
</reference>
<gene>
    <name evidence="4" type="ORF">HPB52_021876</name>
</gene>
<evidence type="ECO:0000259" key="3">
    <source>
        <dbReference type="Pfam" id="PF14529"/>
    </source>
</evidence>
<organism evidence="4 5">
    <name type="scientific">Rhipicephalus sanguineus</name>
    <name type="common">Brown dog tick</name>
    <name type="synonym">Ixodes sanguineus</name>
    <dbReference type="NCBI Taxonomy" id="34632"/>
    <lineage>
        <taxon>Eukaryota</taxon>
        <taxon>Metazoa</taxon>
        <taxon>Ecdysozoa</taxon>
        <taxon>Arthropoda</taxon>
        <taxon>Chelicerata</taxon>
        <taxon>Arachnida</taxon>
        <taxon>Acari</taxon>
        <taxon>Parasitiformes</taxon>
        <taxon>Ixodida</taxon>
        <taxon>Ixodoidea</taxon>
        <taxon>Ixodidae</taxon>
        <taxon>Rhipicephalinae</taxon>
        <taxon>Rhipicephalus</taxon>
        <taxon>Rhipicephalus</taxon>
    </lineage>
</organism>
<name>A0A9D4PGK7_RHISA</name>
<keyword evidence="1" id="KW-0175">Coiled coil</keyword>
<dbReference type="InterPro" id="IPR036691">
    <property type="entry name" value="Endo/exonu/phosph_ase_sf"/>
</dbReference>
<reference evidence="4" key="1">
    <citation type="journal article" date="2020" name="Cell">
        <title>Large-Scale Comparative Analyses of Tick Genomes Elucidate Their Genetic Diversity and Vector Capacities.</title>
        <authorList>
            <consortium name="Tick Genome and Microbiome Consortium (TIGMIC)"/>
            <person name="Jia N."/>
            <person name="Wang J."/>
            <person name="Shi W."/>
            <person name="Du L."/>
            <person name="Sun Y."/>
            <person name="Zhan W."/>
            <person name="Jiang J.F."/>
            <person name="Wang Q."/>
            <person name="Zhang B."/>
            <person name="Ji P."/>
            <person name="Bell-Sakyi L."/>
            <person name="Cui X.M."/>
            <person name="Yuan T.T."/>
            <person name="Jiang B.G."/>
            <person name="Yang W.F."/>
            <person name="Lam T.T."/>
            <person name="Chang Q.C."/>
            <person name="Ding S.J."/>
            <person name="Wang X.J."/>
            <person name="Zhu J.G."/>
            <person name="Ruan X.D."/>
            <person name="Zhao L."/>
            <person name="Wei J.T."/>
            <person name="Ye R.Z."/>
            <person name="Que T.C."/>
            <person name="Du C.H."/>
            <person name="Zhou Y.H."/>
            <person name="Cheng J.X."/>
            <person name="Dai P.F."/>
            <person name="Guo W.B."/>
            <person name="Han X.H."/>
            <person name="Huang E.J."/>
            <person name="Li L.F."/>
            <person name="Wei W."/>
            <person name="Gao Y.C."/>
            <person name="Liu J.Z."/>
            <person name="Shao H.Z."/>
            <person name="Wang X."/>
            <person name="Wang C.C."/>
            <person name="Yang T.C."/>
            <person name="Huo Q.B."/>
            <person name="Li W."/>
            <person name="Chen H.Y."/>
            <person name="Chen S.E."/>
            <person name="Zhou L.G."/>
            <person name="Ni X.B."/>
            <person name="Tian J.H."/>
            <person name="Sheng Y."/>
            <person name="Liu T."/>
            <person name="Pan Y.S."/>
            <person name="Xia L.Y."/>
            <person name="Li J."/>
            <person name="Zhao F."/>
            <person name="Cao W.C."/>
        </authorList>
    </citation>
    <scope>NUCLEOTIDE SEQUENCE</scope>
    <source>
        <strain evidence="4">Rsan-2018</strain>
    </source>
</reference>
<dbReference type="Pfam" id="PF14529">
    <property type="entry name" value="Exo_endo_phos_2"/>
    <property type="match status" value="1"/>
</dbReference>
<protein>
    <recommendedName>
        <fullName evidence="3">Endonuclease/exonuclease/phosphatase domain-containing protein</fullName>
    </recommendedName>
</protein>
<sequence>MRSLTTPTPQVVTAFPPLVPAVSKLASQPTHSIQPRGTSGSPWEPQVVALQQENASLRQQLTAQSAQIAAQKTKIDTLQAQLQALEEKLETAITQPSFLPSPIDSSSDMDILTPEGCTSKRRRPNTPLQSLHLSEEVQVVIKTALVDLEKQLDSRFNSVHQFLTAQHEALNSLRTDFGAYPPASSLQFLQSAVDTLQTAMPSHPSMPASPPPPSPDPRKHRPRRHLPLLIMPDRSVVTVWQWNCRGFRPKPHHALPHPVTAVLTRRTLVVNRADLPFPEVQHVFLEIVPQHREQPFLFLLNVYNPPRASENASLLSLLRAAAAKASKSPLLILGDFNVKHPDWVYPKADGPGRRLWELAQLNLSLLTHPTQPTRIGNSVCRDTTPDLSFCRSVHDARWSNTHQSLGSDHYVLTIQVRTSPCKPHPHTARHTDWDAFRER</sequence>
<evidence type="ECO:0000313" key="5">
    <source>
        <dbReference type="Proteomes" id="UP000821837"/>
    </source>
</evidence>
<dbReference type="Gene3D" id="3.60.10.10">
    <property type="entry name" value="Endonuclease/exonuclease/phosphatase"/>
    <property type="match status" value="1"/>
</dbReference>
<evidence type="ECO:0000256" key="1">
    <source>
        <dbReference type="SAM" id="Coils"/>
    </source>
</evidence>
<accession>A0A9D4PGK7</accession>
<feature type="domain" description="Endonuclease/exonuclease/phosphatase" evidence="3">
    <location>
        <begin position="298"/>
        <end position="411"/>
    </location>
</feature>
<feature type="coiled-coil region" evidence="1">
    <location>
        <begin position="47"/>
        <end position="95"/>
    </location>
</feature>
<dbReference type="InterPro" id="IPR005135">
    <property type="entry name" value="Endo/exonuclease/phosphatase"/>
</dbReference>
<evidence type="ECO:0000256" key="2">
    <source>
        <dbReference type="SAM" id="MobiDB-lite"/>
    </source>
</evidence>
<evidence type="ECO:0000313" key="4">
    <source>
        <dbReference type="EMBL" id="KAH7940123.1"/>
    </source>
</evidence>
<dbReference type="SUPFAM" id="SSF56219">
    <property type="entry name" value="DNase I-like"/>
    <property type="match status" value="1"/>
</dbReference>
<feature type="region of interest" description="Disordered" evidence="2">
    <location>
        <begin position="199"/>
        <end position="222"/>
    </location>
</feature>
<comment type="caution">
    <text evidence="4">The sequence shown here is derived from an EMBL/GenBank/DDBJ whole genome shotgun (WGS) entry which is preliminary data.</text>
</comment>
<dbReference type="Proteomes" id="UP000821837">
    <property type="component" value="Chromosome 8"/>
</dbReference>
<proteinExistence type="predicted"/>
<keyword evidence="5" id="KW-1185">Reference proteome</keyword>
<dbReference type="GO" id="GO:0003824">
    <property type="term" value="F:catalytic activity"/>
    <property type="evidence" value="ECO:0007669"/>
    <property type="project" value="InterPro"/>
</dbReference>
<dbReference type="VEuPathDB" id="VectorBase:RSAN_046473"/>
<dbReference type="EMBL" id="JABSTV010001254">
    <property type="protein sequence ID" value="KAH7940123.1"/>
    <property type="molecule type" value="Genomic_DNA"/>
</dbReference>
<dbReference type="AlphaFoldDB" id="A0A9D4PGK7"/>